<keyword evidence="2" id="KW-0012">Acyltransferase</keyword>
<name>F0XGW1_GROCL</name>
<protein>
    <submittedName>
        <fullName evidence="4">Gcn5-related n-acetyltransferase</fullName>
    </submittedName>
</protein>
<dbReference type="PROSITE" id="PS51186">
    <property type="entry name" value="GNAT"/>
    <property type="match status" value="1"/>
</dbReference>
<feature type="domain" description="N-acetyltransferase" evidence="3">
    <location>
        <begin position="130"/>
        <end position="232"/>
    </location>
</feature>
<dbReference type="RefSeq" id="XP_014172750.1">
    <property type="nucleotide sequence ID" value="XM_014317275.1"/>
</dbReference>
<dbReference type="PANTHER" id="PTHR43877">
    <property type="entry name" value="AMINOALKYLPHOSPHONATE N-ACETYLTRANSFERASE-RELATED-RELATED"/>
    <property type="match status" value="1"/>
</dbReference>
<reference evidence="4 5" key="1">
    <citation type="journal article" date="2011" name="Proc. Natl. Acad. Sci. U.S.A.">
        <title>Genome and transcriptome analyses of the mountain pine beetle-fungal symbiont Grosmannia clavigera, a lodgepole pine pathogen.</title>
        <authorList>
            <person name="DiGuistini S."/>
            <person name="Wang Y."/>
            <person name="Liao N.Y."/>
            <person name="Taylor G."/>
            <person name="Tanguay P."/>
            <person name="Feau N."/>
            <person name="Henrissat B."/>
            <person name="Chan S.K."/>
            <person name="Hesse-Orce U."/>
            <person name="Alamouti S.M."/>
            <person name="Tsui C.K.M."/>
            <person name="Docking R.T."/>
            <person name="Levasseur A."/>
            <person name="Haridas S."/>
            <person name="Robertson G."/>
            <person name="Birol I."/>
            <person name="Holt R.A."/>
            <person name="Marra M.A."/>
            <person name="Hamelin R.C."/>
            <person name="Hirst M."/>
            <person name="Jones S.J.M."/>
            <person name="Bohlmann J."/>
            <person name="Breuil C."/>
        </authorList>
    </citation>
    <scope>NUCLEOTIDE SEQUENCE [LARGE SCALE GENOMIC DNA]</scope>
    <source>
        <strain evidence="5">kw1407 / UAMH 11150</strain>
    </source>
</reference>
<keyword evidence="5" id="KW-1185">Reference proteome</keyword>
<dbReference type="GeneID" id="25976270"/>
<dbReference type="EMBL" id="GL629769">
    <property type="protein sequence ID" value="EFX03268.1"/>
    <property type="molecule type" value="Genomic_DNA"/>
</dbReference>
<evidence type="ECO:0000256" key="1">
    <source>
        <dbReference type="ARBA" id="ARBA00022679"/>
    </source>
</evidence>
<dbReference type="InterPro" id="IPR050832">
    <property type="entry name" value="Bact_Acetyltransf"/>
</dbReference>
<gene>
    <name evidence="4" type="ORF">CMQ_3197</name>
</gene>
<dbReference type="SUPFAM" id="SSF55729">
    <property type="entry name" value="Acyl-CoA N-acyltransferases (Nat)"/>
    <property type="match status" value="1"/>
</dbReference>
<keyword evidence="1 4" id="KW-0808">Transferase</keyword>
<evidence type="ECO:0000313" key="5">
    <source>
        <dbReference type="Proteomes" id="UP000007796"/>
    </source>
</evidence>
<evidence type="ECO:0000256" key="2">
    <source>
        <dbReference type="ARBA" id="ARBA00023315"/>
    </source>
</evidence>
<dbReference type="InParanoid" id="F0XGW1"/>
<dbReference type="OrthoDB" id="41532at2759"/>
<dbReference type="Proteomes" id="UP000007796">
    <property type="component" value="Unassembled WGS sequence"/>
</dbReference>
<dbReference type="eggNOG" id="ENOG502SDXU">
    <property type="taxonomic scope" value="Eukaryota"/>
</dbReference>
<accession>F0XGW1</accession>
<proteinExistence type="predicted"/>
<sequence>MADTASLSGAAAAAVAADVAAAARSAAIKPDSPQSTADMALSSFGRLSSPPLSSSSSPAIQMFDSAVHGHLVLYLAALHGSCITHDGLSGSFSPPLHHEKLLAWWKVRLASSVVLLWLLPSDAAKPAASDLVGAVMLRSHPAETSHHVAAVELLLVNPRERQKGGERLLLAAVEQQAVAAGRTLLTAETDADSPAALTFAELGFVEAGRIPGFVVRPSGEKRDQLVLYKNLAPSP</sequence>
<evidence type="ECO:0000259" key="3">
    <source>
        <dbReference type="PROSITE" id="PS51186"/>
    </source>
</evidence>
<dbReference type="AlphaFoldDB" id="F0XGW1"/>
<dbReference type="GO" id="GO:0016747">
    <property type="term" value="F:acyltransferase activity, transferring groups other than amino-acyl groups"/>
    <property type="evidence" value="ECO:0007669"/>
    <property type="project" value="InterPro"/>
</dbReference>
<evidence type="ECO:0000313" key="4">
    <source>
        <dbReference type="EMBL" id="EFX03268.1"/>
    </source>
</evidence>
<dbReference type="InterPro" id="IPR000182">
    <property type="entry name" value="GNAT_dom"/>
</dbReference>
<dbReference type="STRING" id="655863.F0XGW1"/>
<organism evidence="5">
    <name type="scientific">Grosmannia clavigera (strain kw1407 / UAMH 11150)</name>
    <name type="common">Blue stain fungus</name>
    <name type="synonym">Graphiocladiella clavigera</name>
    <dbReference type="NCBI Taxonomy" id="655863"/>
    <lineage>
        <taxon>Eukaryota</taxon>
        <taxon>Fungi</taxon>
        <taxon>Dikarya</taxon>
        <taxon>Ascomycota</taxon>
        <taxon>Pezizomycotina</taxon>
        <taxon>Sordariomycetes</taxon>
        <taxon>Sordariomycetidae</taxon>
        <taxon>Ophiostomatales</taxon>
        <taxon>Ophiostomataceae</taxon>
        <taxon>Leptographium</taxon>
    </lineage>
</organism>
<dbReference type="HOGENOM" id="CLU_077728_0_0_1"/>
<dbReference type="Gene3D" id="3.40.630.30">
    <property type="match status" value="1"/>
</dbReference>
<dbReference type="Pfam" id="PF00583">
    <property type="entry name" value="Acetyltransf_1"/>
    <property type="match status" value="1"/>
</dbReference>
<dbReference type="InterPro" id="IPR016181">
    <property type="entry name" value="Acyl_CoA_acyltransferase"/>
</dbReference>